<keyword evidence="12 14" id="KW-0449">Lipoprotein</keyword>
<keyword evidence="8" id="KW-0472">Membrane</keyword>
<accession>A0A9J9U9L5</accession>
<comment type="subcellular location">
    <subcellularLocation>
        <location evidence="1">Cell outer membrane</location>
        <topology evidence="1">Lipid-anchor</topology>
    </subcellularLocation>
</comment>
<sequence>MSQPQLAADHRPLRGRLVLGIVAAATLVACAQPPRPADASPDHWSGRLAVQVEDDAGQSFSAGFELKGHPSAGELTLINPLGNIIARVEWTPHRAVLVQGQERREAASLQTLVHDLTGSDLPIYALFSWLKGESLQVAGWRTNLDALQQGRLSATREQPLPRTTLRIVLSL</sequence>
<evidence type="ECO:0000313" key="14">
    <source>
        <dbReference type="EMBL" id="ACM32304.1"/>
    </source>
</evidence>
<dbReference type="Pfam" id="PF03550">
    <property type="entry name" value="LolB"/>
    <property type="match status" value="1"/>
</dbReference>
<evidence type="ECO:0000256" key="6">
    <source>
        <dbReference type="ARBA" id="ARBA00022729"/>
    </source>
</evidence>
<dbReference type="Proteomes" id="UP000000450">
    <property type="component" value="Chromosome"/>
</dbReference>
<evidence type="ECO:0000256" key="2">
    <source>
        <dbReference type="ARBA" id="ARBA00009696"/>
    </source>
</evidence>
<dbReference type="EMBL" id="CP001392">
    <property type="protein sequence ID" value="ACM32304.1"/>
    <property type="molecule type" value="Genomic_DNA"/>
</dbReference>
<dbReference type="SUPFAM" id="SSF89392">
    <property type="entry name" value="Prokaryotic lipoproteins and lipoprotein localization factors"/>
    <property type="match status" value="1"/>
</dbReference>
<dbReference type="GO" id="GO:0009279">
    <property type="term" value="C:cell outer membrane"/>
    <property type="evidence" value="ECO:0007669"/>
    <property type="project" value="UniProtKB-SubCell"/>
</dbReference>
<feature type="signal peptide" evidence="13">
    <location>
        <begin position="1"/>
        <end position="31"/>
    </location>
</feature>
<protein>
    <recommendedName>
        <fullName evidence="4">Outer-membrane lipoprotein LolB</fullName>
    </recommendedName>
</protein>
<dbReference type="RefSeq" id="WP_012655796.1">
    <property type="nucleotide sequence ID" value="NC_011992.1"/>
</dbReference>
<dbReference type="Gene3D" id="2.50.20.10">
    <property type="entry name" value="Lipoprotein localisation LolA/LolB/LppX"/>
    <property type="match status" value="1"/>
</dbReference>
<evidence type="ECO:0000256" key="11">
    <source>
        <dbReference type="ARBA" id="ARBA00023237"/>
    </source>
</evidence>
<evidence type="ECO:0000256" key="13">
    <source>
        <dbReference type="SAM" id="SignalP"/>
    </source>
</evidence>
<evidence type="ECO:0000256" key="8">
    <source>
        <dbReference type="ARBA" id="ARBA00023136"/>
    </source>
</evidence>
<evidence type="ECO:0000256" key="1">
    <source>
        <dbReference type="ARBA" id="ARBA00004459"/>
    </source>
</evidence>
<dbReference type="InterPro" id="IPR004565">
    <property type="entry name" value="OM_lipoprot_LolB"/>
</dbReference>
<keyword evidence="9" id="KW-0564">Palmitate</keyword>
<name>A0A9J9U9L5_ACIET</name>
<keyword evidence="10" id="KW-0143">Chaperone</keyword>
<dbReference type="KEGG" id="dia:Dtpsy_0826"/>
<keyword evidence="7" id="KW-0653">Protein transport</keyword>
<evidence type="ECO:0000256" key="5">
    <source>
        <dbReference type="ARBA" id="ARBA00022448"/>
    </source>
</evidence>
<evidence type="ECO:0000313" key="15">
    <source>
        <dbReference type="Proteomes" id="UP000000450"/>
    </source>
</evidence>
<gene>
    <name evidence="14" type="ordered locus">Dtpsy_0826</name>
</gene>
<keyword evidence="11" id="KW-0998">Cell outer membrane</keyword>
<feature type="chain" id="PRO_5039949686" description="Outer-membrane lipoprotein LolB" evidence="13">
    <location>
        <begin position="32"/>
        <end position="171"/>
    </location>
</feature>
<comment type="subunit">
    <text evidence="3">Monomer.</text>
</comment>
<evidence type="ECO:0000256" key="3">
    <source>
        <dbReference type="ARBA" id="ARBA00011245"/>
    </source>
</evidence>
<keyword evidence="6 13" id="KW-0732">Signal</keyword>
<evidence type="ECO:0000256" key="9">
    <source>
        <dbReference type="ARBA" id="ARBA00023139"/>
    </source>
</evidence>
<evidence type="ECO:0000256" key="12">
    <source>
        <dbReference type="ARBA" id="ARBA00023288"/>
    </source>
</evidence>
<dbReference type="GO" id="GO:0015031">
    <property type="term" value="P:protein transport"/>
    <property type="evidence" value="ECO:0007669"/>
    <property type="project" value="UniProtKB-KW"/>
</dbReference>
<dbReference type="AlphaFoldDB" id="A0A9J9U9L5"/>
<dbReference type="InterPro" id="IPR029046">
    <property type="entry name" value="LolA/LolB/LppX"/>
</dbReference>
<keyword evidence="15" id="KW-1185">Reference proteome</keyword>
<reference evidence="14 15" key="1">
    <citation type="journal article" date="2010" name="J. Bacteriol.">
        <title>Completed genome sequence of the anaerobic iron-oxidizing bacterium Acidovorax ebreus strain TPSY.</title>
        <authorList>
            <person name="Byrne-Bailey K.G."/>
            <person name="Weber K.A."/>
            <person name="Chair A.H."/>
            <person name="Bose S."/>
            <person name="Knox T."/>
            <person name="Spanbauer T.L."/>
            <person name="Chertkov O."/>
            <person name="Coates J.D."/>
        </authorList>
    </citation>
    <scope>NUCLEOTIDE SEQUENCE [LARGE SCALE GENOMIC DNA]</scope>
    <source>
        <strain evidence="14 15">TPSY</strain>
    </source>
</reference>
<proteinExistence type="inferred from homology"/>
<evidence type="ECO:0000256" key="10">
    <source>
        <dbReference type="ARBA" id="ARBA00023186"/>
    </source>
</evidence>
<evidence type="ECO:0000256" key="4">
    <source>
        <dbReference type="ARBA" id="ARBA00016202"/>
    </source>
</evidence>
<evidence type="ECO:0000256" key="7">
    <source>
        <dbReference type="ARBA" id="ARBA00022927"/>
    </source>
</evidence>
<keyword evidence="5" id="KW-0813">Transport</keyword>
<comment type="similarity">
    <text evidence="2">Belongs to the LolB family.</text>
</comment>
<organism evidence="14 15">
    <name type="scientific">Acidovorax ebreus (strain TPSY)</name>
    <name type="common">Diaphorobacter sp. (strain TPSY)</name>
    <dbReference type="NCBI Taxonomy" id="535289"/>
    <lineage>
        <taxon>Bacteria</taxon>
        <taxon>Pseudomonadati</taxon>
        <taxon>Pseudomonadota</taxon>
        <taxon>Betaproteobacteria</taxon>
        <taxon>Burkholderiales</taxon>
        <taxon>Comamonadaceae</taxon>
        <taxon>Diaphorobacter</taxon>
    </lineage>
</organism>